<reference evidence="4" key="1">
    <citation type="journal article" date="2019" name="Int. J. Syst. Evol. Microbiol.">
        <title>The Global Catalogue of Microorganisms (GCM) 10K type strain sequencing project: providing services to taxonomists for standard genome sequencing and annotation.</title>
        <authorList>
            <consortium name="The Broad Institute Genomics Platform"/>
            <consortium name="The Broad Institute Genome Sequencing Center for Infectious Disease"/>
            <person name="Wu L."/>
            <person name="Ma J."/>
        </authorList>
    </citation>
    <scope>NUCLEOTIDE SEQUENCE [LARGE SCALE GENOMIC DNA]</scope>
    <source>
        <strain evidence="4">CCUG 49339</strain>
    </source>
</reference>
<evidence type="ECO:0000259" key="2">
    <source>
        <dbReference type="Pfam" id="PF12146"/>
    </source>
</evidence>
<dbReference type="RefSeq" id="WP_377928884.1">
    <property type="nucleotide sequence ID" value="NZ_JBHUEM010000021.1"/>
</dbReference>
<name>A0ABW4LT33_9BACI</name>
<dbReference type="Pfam" id="PF12146">
    <property type="entry name" value="Hydrolase_4"/>
    <property type="match status" value="1"/>
</dbReference>
<protein>
    <submittedName>
        <fullName evidence="3">Alpha/beta hydrolase</fullName>
    </submittedName>
</protein>
<feature type="domain" description="Serine aminopeptidase S33" evidence="2">
    <location>
        <begin position="5"/>
        <end position="211"/>
    </location>
</feature>
<dbReference type="InterPro" id="IPR029058">
    <property type="entry name" value="AB_hydrolase_fold"/>
</dbReference>
<sequence length="234" mass="26464">MIGCLCIHGFTGSPYEVEPLVHYLRETTDWKVVAPALPGHGDESNLLGISYKLWIEFVEEELEELVNECETVYVIGFSMGGMLAAYLAARYPINKLILLSASAYYVNMKQLIVDVTEMIRDGVKGNLKDNILYQRYRKKVIATPLAATKQFRLLVRTVRPLLKNIRIPTLIVQGECDGIVPVKSAHYLFEHIGSEEKKLLFLSSSPHHVCHGPDYKQLENAVTHFLQIKEKSSC</sequence>
<dbReference type="EMBL" id="JBHUEM010000021">
    <property type="protein sequence ID" value="MFD1737667.1"/>
    <property type="molecule type" value="Genomic_DNA"/>
</dbReference>
<proteinExistence type="predicted"/>
<dbReference type="Proteomes" id="UP001597214">
    <property type="component" value="Unassembled WGS sequence"/>
</dbReference>
<accession>A0ABW4LT33</accession>
<keyword evidence="4" id="KW-1185">Reference proteome</keyword>
<dbReference type="PIRSF" id="PIRSF017388">
    <property type="entry name" value="Esterase_lipase"/>
    <property type="match status" value="1"/>
</dbReference>
<comment type="caution">
    <text evidence="3">The sequence shown here is derived from an EMBL/GenBank/DDBJ whole genome shotgun (WGS) entry which is preliminary data.</text>
</comment>
<organism evidence="3 4">
    <name type="scientific">Bacillus salitolerans</name>
    <dbReference type="NCBI Taxonomy" id="1437434"/>
    <lineage>
        <taxon>Bacteria</taxon>
        <taxon>Bacillati</taxon>
        <taxon>Bacillota</taxon>
        <taxon>Bacilli</taxon>
        <taxon>Bacillales</taxon>
        <taxon>Bacillaceae</taxon>
        <taxon>Bacillus</taxon>
    </lineage>
</organism>
<dbReference type="PANTHER" id="PTHR43798">
    <property type="entry name" value="MONOACYLGLYCEROL LIPASE"/>
    <property type="match status" value="1"/>
</dbReference>
<evidence type="ECO:0000313" key="3">
    <source>
        <dbReference type="EMBL" id="MFD1737667.1"/>
    </source>
</evidence>
<dbReference type="PANTHER" id="PTHR43798:SF31">
    <property type="entry name" value="AB HYDROLASE SUPERFAMILY PROTEIN YCLE"/>
    <property type="match status" value="1"/>
</dbReference>
<dbReference type="GO" id="GO:0016787">
    <property type="term" value="F:hydrolase activity"/>
    <property type="evidence" value="ECO:0007669"/>
    <property type="project" value="UniProtKB-KW"/>
</dbReference>
<gene>
    <name evidence="3" type="ORF">ACFSCX_14060</name>
</gene>
<evidence type="ECO:0000313" key="4">
    <source>
        <dbReference type="Proteomes" id="UP001597214"/>
    </source>
</evidence>
<dbReference type="InterPro" id="IPR022742">
    <property type="entry name" value="Hydrolase_4"/>
</dbReference>
<dbReference type="SUPFAM" id="SSF53474">
    <property type="entry name" value="alpha/beta-Hydrolases"/>
    <property type="match status" value="1"/>
</dbReference>
<evidence type="ECO:0000256" key="1">
    <source>
        <dbReference type="ARBA" id="ARBA00022801"/>
    </source>
</evidence>
<keyword evidence="1 3" id="KW-0378">Hydrolase</keyword>
<dbReference type="InterPro" id="IPR012354">
    <property type="entry name" value="Esterase_lipase"/>
</dbReference>
<dbReference type="Gene3D" id="3.40.50.1820">
    <property type="entry name" value="alpha/beta hydrolase"/>
    <property type="match status" value="1"/>
</dbReference>
<dbReference type="InterPro" id="IPR050266">
    <property type="entry name" value="AB_hydrolase_sf"/>
</dbReference>